<feature type="region of interest" description="Disordered" evidence="8">
    <location>
        <begin position="99"/>
        <end position="184"/>
    </location>
</feature>
<dbReference type="GO" id="GO:0005096">
    <property type="term" value="F:GTPase activator activity"/>
    <property type="evidence" value="ECO:0007669"/>
    <property type="project" value="UniProtKB-KW"/>
</dbReference>
<reference evidence="12" key="1">
    <citation type="submission" date="2013-11" db="EMBL/GenBank/DDBJ databases">
        <authorList>
            <person name="Aslett M."/>
        </authorList>
    </citation>
    <scope>NUCLEOTIDE SEQUENCE [LARGE SCALE GENOMIC DNA]</scope>
    <source>
        <strain evidence="12">Edinburgh</strain>
    </source>
</reference>
<evidence type="ECO:0000256" key="7">
    <source>
        <dbReference type="ARBA" id="ARBA00070269"/>
    </source>
</evidence>
<feature type="compositionally biased region" description="Polar residues" evidence="8">
    <location>
        <begin position="850"/>
        <end position="868"/>
    </location>
</feature>
<dbReference type="Pfam" id="PF00620">
    <property type="entry name" value="RhoGAP"/>
    <property type="match status" value="1"/>
</dbReference>
<dbReference type="WBParaSite" id="TMUE_3000011157.2">
    <property type="protein sequence ID" value="TMUE_3000011157.2"/>
    <property type="gene ID" value="WBGene00302782"/>
</dbReference>
<dbReference type="Gene3D" id="2.20.70.10">
    <property type="match status" value="1"/>
</dbReference>
<feature type="region of interest" description="Disordered" evidence="8">
    <location>
        <begin position="551"/>
        <end position="614"/>
    </location>
</feature>
<reference evidence="12" key="2">
    <citation type="submission" date="2014-03" db="EMBL/GenBank/DDBJ databases">
        <title>The whipworm genome and dual-species transcriptomics of an intimate host-pathogen interaction.</title>
        <authorList>
            <person name="Foth B.J."/>
            <person name="Tsai I.J."/>
            <person name="Reid A.J."/>
            <person name="Bancroft A.J."/>
            <person name="Nichol S."/>
            <person name="Tracey A."/>
            <person name="Holroyd N."/>
            <person name="Cotton J.A."/>
            <person name="Stanley E.J."/>
            <person name="Zarowiecki M."/>
            <person name="Liu J.Z."/>
            <person name="Huckvale T."/>
            <person name="Cooper P.J."/>
            <person name="Grencis R.K."/>
            <person name="Berriman M."/>
        </authorList>
    </citation>
    <scope>NUCLEOTIDE SEQUENCE [LARGE SCALE GENOMIC DNA]</scope>
    <source>
        <strain evidence="12">Edinburgh</strain>
    </source>
</reference>
<keyword evidence="4" id="KW-0677">Repeat</keyword>
<dbReference type="AlphaFoldDB" id="A0A5S6QW88"/>
<dbReference type="SUPFAM" id="SSF51045">
    <property type="entry name" value="WW domain"/>
    <property type="match status" value="1"/>
</dbReference>
<dbReference type="InterPro" id="IPR038185">
    <property type="entry name" value="MyTH4_dom_sf"/>
</dbReference>
<feature type="domain" description="Rho-GAP" evidence="10">
    <location>
        <begin position="1079"/>
        <end position="1266"/>
    </location>
</feature>
<keyword evidence="12" id="KW-1185">Reference proteome</keyword>
<keyword evidence="6" id="KW-0539">Nucleus</keyword>
<dbReference type="Proteomes" id="UP000046395">
    <property type="component" value="Unassembled WGS sequence"/>
</dbReference>
<evidence type="ECO:0000256" key="3">
    <source>
        <dbReference type="ARBA" id="ARBA00022553"/>
    </source>
</evidence>
<evidence type="ECO:0000256" key="8">
    <source>
        <dbReference type="SAM" id="MobiDB-lite"/>
    </source>
</evidence>
<dbReference type="SMART" id="SM00456">
    <property type="entry name" value="WW"/>
    <property type="match status" value="2"/>
</dbReference>
<dbReference type="SUPFAM" id="SSF48350">
    <property type="entry name" value="GTPase activation domain, GAP"/>
    <property type="match status" value="1"/>
</dbReference>
<dbReference type="PROSITE" id="PS50020">
    <property type="entry name" value="WW_DOMAIN_2"/>
    <property type="match status" value="1"/>
</dbReference>
<dbReference type="GO" id="GO:0005634">
    <property type="term" value="C:nucleus"/>
    <property type="evidence" value="ECO:0007669"/>
    <property type="project" value="UniProtKB-SubCell"/>
</dbReference>
<feature type="compositionally biased region" description="Polar residues" evidence="8">
    <location>
        <begin position="99"/>
        <end position="109"/>
    </location>
</feature>
<dbReference type="PROSITE" id="PS51016">
    <property type="entry name" value="MYTH4"/>
    <property type="match status" value="1"/>
</dbReference>
<evidence type="ECO:0000256" key="5">
    <source>
        <dbReference type="ARBA" id="ARBA00022990"/>
    </source>
</evidence>
<feature type="compositionally biased region" description="Acidic residues" evidence="8">
    <location>
        <begin position="660"/>
        <end position="673"/>
    </location>
</feature>
<comment type="subcellular location">
    <subcellularLocation>
        <location evidence="1">Nucleus</location>
    </subcellularLocation>
</comment>
<dbReference type="InterPro" id="IPR036020">
    <property type="entry name" value="WW_dom_sf"/>
</dbReference>
<feature type="region of interest" description="Disordered" evidence="8">
    <location>
        <begin position="647"/>
        <end position="688"/>
    </location>
</feature>
<evidence type="ECO:0000259" key="10">
    <source>
        <dbReference type="PROSITE" id="PS50238"/>
    </source>
</evidence>
<feature type="region of interest" description="Disordered" evidence="8">
    <location>
        <begin position="198"/>
        <end position="235"/>
    </location>
</feature>
<keyword evidence="5" id="KW-0007">Acetylation</keyword>
<keyword evidence="3" id="KW-0597">Phosphoprotein</keyword>
<feature type="domain" description="WW" evidence="9">
    <location>
        <begin position="48"/>
        <end position="75"/>
    </location>
</feature>
<dbReference type="InterPro" id="IPR000198">
    <property type="entry name" value="RhoGAP_dom"/>
</dbReference>
<keyword evidence="2" id="KW-0343">GTPase activation</keyword>
<dbReference type="InterPro" id="IPR001202">
    <property type="entry name" value="WW_dom"/>
</dbReference>
<feature type="region of interest" description="Disordered" evidence="8">
    <location>
        <begin position="724"/>
        <end position="743"/>
    </location>
</feature>
<proteinExistence type="predicted"/>
<protein>
    <recommendedName>
        <fullName evidence="7">Rho GTPase-activating protein 39</fullName>
    </recommendedName>
</protein>
<evidence type="ECO:0000256" key="6">
    <source>
        <dbReference type="ARBA" id="ARBA00023242"/>
    </source>
</evidence>
<feature type="compositionally biased region" description="Low complexity" evidence="8">
    <location>
        <begin position="799"/>
        <end position="835"/>
    </location>
</feature>
<dbReference type="PROSITE" id="PS50238">
    <property type="entry name" value="RHOGAP"/>
    <property type="match status" value="1"/>
</dbReference>
<feature type="compositionally biased region" description="Low complexity" evidence="8">
    <location>
        <begin position="765"/>
        <end position="779"/>
    </location>
</feature>
<feature type="compositionally biased region" description="Low complexity" evidence="8">
    <location>
        <begin position="588"/>
        <end position="599"/>
    </location>
</feature>
<evidence type="ECO:0000259" key="11">
    <source>
        <dbReference type="PROSITE" id="PS51016"/>
    </source>
</evidence>
<dbReference type="InterPro" id="IPR008936">
    <property type="entry name" value="Rho_GTPase_activation_prot"/>
</dbReference>
<dbReference type="SMART" id="SM00324">
    <property type="entry name" value="RhoGAP"/>
    <property type="match status" value="1"/>
</dbReference>
<dbReference type="Pfam" id="PF00784">
    <property type="entry name" value="MyTH4"/>
    <property type="match status" value="1"/>
</dbReference>
<dbReference type="FunFam" id="1.10.555.10:FF:000011">
    <property type="entry name" value="Rho GTPase-activating protein 39"/>
    <property type="match status" value="1"/>
</dbReference>
<dbReference type="WBParaSite" id="TMUE_3000011157.1">
    <property type="protein sequence ID" value="TMUE_3000011157.1"/>
    <property type="gene ID" value="WBGene00302782"/>
</dbReference>
<evidence type="ECO:0000313" key="12">
    <source>
        <dbReference type="Proteomes" id="UP000046395"/>
    </source>
</evidence>
<dbReference type="GO" id="GO:0005856">
    <property type="term" value="C:cytoskeleton"/>
    <property type="evidence" value="ECO:0007669"/>
    <property type="project" value="InterPro"/>
</dbReference>
<dbReference type="FunFam" id="2.20.70.10:FF:000022">
    <property type="entry name" value="Rho GTPase activating protein 39"/>
    <property type="match status" value="1"/>
</dbReference>
<reference evidence="13" key="3">
    <citation type="submission" date="2019-12" db="UniProtKB">
        <authorList>
            <consortium name="WormBaseParasite"/>
        </authorList>
    </citation>
    <scope>IDENTIFICATION</scope>
</reference>
<feature type="domain" description="MyTH4" evidence="11">
    <location>
        <begin position="908"/>
        <end position="1068"/>
    </location>
</feature>
<dbReference type="CDD" id="cd04389">
    <property type="entry name" value="RhoGAP_KIAA1688"/>
    <property type="match status" value="1"/>
</dbReference>
<evidence type="ECO:0000256" key="1">
    <source>
        <dbReference type="ARBA" id="ARBA00004123"/>
    </source>
</evidence>
<dbReference type="GO" id="GO:0007165">
    <property type="term" value="P:signal transduction"/>
    <property type="evidence" value="ECO:0007669"/>
    <property type="project" value="InterPro"/>
</dbReference>
<dbReference type="InterPro" id="IPR000857">
    <property type="entry name" value="MyTH4_dom"/>
</dbReference>
<feature type="compositionally biased region" description="Polar residues" evidence="8">
    <location>
        <begin position="161"/>
        <end position="175"/>
    </location>
</feature>
<sequence>MNQSQIEWVEIVDPQTKGHMYANLTTGELCWEPPSGVRVKRTHENQWWELYDQNTGRFYYSNAFSRKTVWQRPHNCDIIPLAKLQTFKLNTEVRGTMQVGGTSSVQSDGPSRIVTYDEPPFSFPPEPVHSPSTGTATTSSSHSPHSSRSSTQTYRRPAESRSVSCQTQTSPNESPKPSCRMSKNKSCTSVSCQTALSSSHLLKRKGQQQLQRGGRSRSRTKRSDNRTVASSSSAVHEALIKSLNNEKEQTPLKPSAMKSNCRLDGADDFRTSCGSVTNLASTSNGTGRVGRDVRDDMVSSVSSYSLKLNKKLAESDPTGFAINRLLLHDDPPPQEMSKVRTDSDVAFHCMSRGSPAATAGGRIPTLSQGSCSTPARRRVFDKSPAKTCSASVDSSDRLLHSCTGGRGGRMPAGDVVPQVNLSSADNHHWVTASKINRQRSFDFVGGHFPLANIRVRMPTTKSFRSVHTSGDGGDKLTSIKEQKADPVHRSSTHCDRAQSCGVRDSHKAPVVPIAAVAGSQQLWKAVDCTTKGGQDVPESVIWKSHDSGIRSCDSYPRGDDSSSQASADSPRLCDSGQSHPSTNGSITKSPNLSLKLSLPEGSKKGDKEASSLASSCTNPAYEHVTQHLTYSQLHQQFIVGNTIDPFSEQELDSSSSEESARDEEEELFADDEEGGPHSPTSLTSSQDDEEYINSFKRFTLSSKMPSATATVPRSVRLPSADEMRSPIYDVPDTPTRESTDPSVYYTTGAVDASVLFRRRTSEVGSSSSAMVRHSSATSSTPGADSESTVIVGKQQVDKSSSSSRPSFNGFPSEISPSSSHSRPQSVVVPPNQQQQADVYSSPPSGPATLNRFTKVSPTTGKSDSSRPTGGTHALVREGDIEFYAHEYLNKHTKGLFRKRQSVQSVLSWTRNELKKPLIMTSDKSLKKEACEIFKRIQAYMGDRKVRKSGVTLDQLALDVCVRGWAKPALRDEIFLQLCKQATENPRPESSRRGWELLSICLKFFPPSALFTSYLESYISRYASPMFDLPEVPLSHYAQHCCKRLERIVRYGARRGLRKPTIEEIEQARLQIFHPSMFGNTLEEVMVIQRERFAHRKLPWIQTTLSELVLQLNGAKTEGIFRVPGDIDEVNALKMRVDRWLLPPVCDPHIPASLLKLWYRELADPLVPDKLYNECIQSAVDPDKCCKLVDQLPPINRLVIAYLIRFLQIFIRPENVALTKMDSNNLAMVMAPNCLRCQSDDPNVIFDNTRKEMTFLRNLMEHMDTSFIEGVL</sequence>
<accession>A0A5S6QW88</accession>
<evidence type="ECO:0000256" key="4">
    <source>
        <dbReference type="ARBA" id="ARBA00022737"/>
    </source>
</evidence>
<evidence type="ECO:0000313" key="13">
    <source>
        <dbReference type="WBParaSite" id="TMUE_3000011157.1"/>
    </source>
</evidence>
<dbReference type="STRING" id="70415.A0A5S6QW88"/>
<feature type="region of interest" description="Disordered" evidence="8">
    <location>
        <begin position="762"/>
        <end position="872"/>
    </location>
</feature>
<evidence type="ECO:0000256" key="2">
    <source>
        <dbReference type="ARBA" id="ARBA00022468"/>
    </source>
</evidence>
<dbReference type="PANTHER" id="PTHR45876:SF8">
    <property type="entry name" value="FI04035P"/>
    <property type="match status" value="1"/>
</dbReference>
<dbReference type="SMART" id="SM00139">
    <property type="entry name" value="MyTH4"/>
    <property type="match status" value="1"/>
</dbReference>
<dbReference type="Gene3D" id="1.10.555.10">
    <property type="entry name" value="Rho GTPase activation protein"/>
    <property type="match status" value="1"/>
</dbReference>
<dbReference type="PANTHER" id="PTHR45876">
    <property type="entry name" value="FI04035P"/>
    <property type="match status" value="1"/>
</dbReference>
<organism evidence="12 13">
    <name type="scientific">Trichuris muris</name>
    <name type="common">Mouse whipworm</name>
    <dbReference type="NCBI Taxonomy" id="70415"/>
    <lineage>
        <taxon>Eukaryota</taxon>
        <taxon>Metazoa</taxon>
        <taxon>Ecdysozoa</taxon>
        <taxon>Nematoda</taxon>
        <taxon>Enoplea</taxon>
        <taxon>Dorylaimia</taxon>
        <taxon>Trichinellida</taxon>
        <taxon>Trichuridae</taxon>
        <taxon>Trichuris</taxon>
    </lineage>
</organism>
<dbReference type="Gene3D" id="1.25.40.530">
    <property type="entry name" value="MyTH4 domain"/>
    <property type="match status" value="1"/>
</dbReference>
<feature type="compositionally biased region" description="Low complexity" evidence="8">
    <location>
        <begin position="129"/>
        <end position="153"/>
    </location>
</feature>
<feature type="compositionally biased region" description="Polar residues" evidence="8">
    <location>
        <begin position="575"/>
        <end position="587"/>
    </location>
</feature>
<evidence type="ECO:0000259" key="9">
    <source>
        <dbReference type="PROSITE" id="PS50020"/>
    </source>
</evidence>
<dbReference type="GO" id="GO:0005737">
    <property type="term" value="C:cytoplasm"/>
    <property type="evidence" value="ECO:0007669"/>
    <property type="project" value="TreeGrafter"/>
</dbReference>
<name>A0A5S6QW88_TRIMR</name>